<dbReference type="InterPro" id="IPR032675">
    <property type="entry name" value="LRR_dom_sf"/>
</dbReference>
<evidence type="ECO:0008006" key="3">
    <source>
        <dbReference type="Google" id="ProtNLM"/>
    </source>
</evidence>
<organism evidence="1 2">
    <name type="scientific">Tritrichomonas musculus</name>
    <dbReference type="NCBI Taxonomy" id="1915356"/>
    <lineage>
        <taxon>Eukaryota</taxon>
        <taxon>Metamonada</taxon>
        <taxon>Parabasalia</taxon>
        <taxon>Tritrichomonadida</taxon>
        <taxon>Tritrichomonadidae</taxon>
        <taxon>Tritrichomonas</taxon>
    </lineage>
</organism>
<accession>A0ABR2H6Y0</accession>
<evidence type="ECO:0000313" key="2">
    <source>
        <dbReference type="Proteomes" id="UP001470230"/>
    </source>
</evidence>
<dbReference type="SUPFAM" id="SSF52047">
    <property type="entry name" value="RNI-like"/>
    <property type="match status" value="1"/>
</dbReference>
<name>A0ABR2H6Y0_9EUKA</name>
<comment type="caution">
    <text evidence="1">The sequence shown here is derived from an EMBL/GenBank/DDBJ whole genome shotgun (WGS) entry which is preliminary data.</text>
</comment>
<dbReference type="InterPro" id="IPR051279">
    <property type="entry name" value="PP1-Reg/Actin-Interact_Protein"/>
</dbReference>
<protein>
    <recommendedName>
        <fullName evidence="3">Leucine Rich Repeat family protein</fullName>
    </recommendedName>
</protein>
<evidence type="ECO:0000313" key="1">
    <source>
        <dbReference type="EMBL" id="KAK8841973.1"/>
    </source>
</evidence>
<keyword evidence="2" id="KW-1185">Reference proteome</keyword>
<sequence>MACLQFICFIPLSEKVISSVNLQQILPGGYHREISLVITEFNLRLFLENNSSSGFKEVACRPYSSLFLVDFIDDLTFRLVFSTNNNNMNPYDGRNIVTYTFISETSNSIIELLYKTAIITLPNGNYLRVNRKIKDFKSPNNKIQTFIHRYRALLAWKRIFPPQISLQKLENYLLSDPAVINLQTIMELDFDIETFIHATDVIPKLNTIVIQGGANYSLLYDILKKVLLLCPHIQNIAIMYQIDHSFSNFLNFLSKQSKISIQSIQFRNSQISPSLVKSIQTLLMKHKLSLTFENCDLSQSLNRLLSIKNLTNLNLHSNLMNFQDFPQMKNLTHLSLKGCRIDICPLLSSLKEKVPNIEYLDLSKNECISELPQTISLPKTLKELFLSNVHFSSKNFAIIFKSSCFSYQPISLSLADPIFDSRKDSFSHFFDSFKKEIQNIQNPNLAALYWNHNHIRSVLLKFLLKCNNLKFVSFSGCKIKKHVIPALKKFIENHSGIQTIDLHGSIRVTFTGKLHKLFYWLKKSKSVRQVDVSKNKLNEKCITSLADLIASNSRLSQILIDDIEVDNFSSVQPLVNAIKERKESINVQFPDKAFLKLKQKGQIDDQNFNSIRALFEHPVAYKELDYAAYWQNLIDQRYPEWPFINSVNLAQIVDLNGKKMQV</sequence>
<dbReference type="Proteomes" id="UP001470230">
    <property type="component" value="Unassembled WGS sequence"/>
</dbReference>
<dbReference type="PANTHER" id="PTHR24112:SF64">
    <property type="entry name" value="CHROMOSOME UNDETERMINED SCAFFOLD_46, WHOLE GENOME SHOTGUN SEQUENCE"/>
    <property type="match status" value="1"/>
</dbReference>
<dbReference type="PANTHER" id="PTHR24112">
    <property type="entry name" value="LEUCINE-RICH REPEAT, ISOFORM F-RELATED"/>
    <property type="match status" value="1"/>
</dbReference>
<dbReference type="EMBL" id="JAPFFF010000039">
    <property type="protein sequence ID" value="KAK8841973.1"/>
    <property type="molecule type" value="Genomic_DNA"/>
</dbReference>
<proteinExistence type="predicted"/>
<reference evidence="1 2" key="1">
    <citation type="submission" date="2024-04" db="EMBL/GenBank/DDBJ databases">
        <title>Tritrichomonas musculus Genome.</title>
        <authorList>
            <person name="Alves-Ferreira E."/>
            <person name="Grigg M."/>
            <person name="Lorenzi H."/>
            <person name="Galac M."/>
        </authorList>
    </citation>
    <scope>NUCLEOTIDE SEQUENCE [LARGE SCALE GENOMIC DNA]</scope>
    <source>
        <strain evidence="1 2">EAF2021</strain>
    </source>
</reference>
<dbReference type="Gene3D" id="3.80.10.10">
    <property type="entry name" value="Ribonuclease Inhibitor"/>
    <property type="match status" value="1"/>
</dbReference>
<gene>
    <name evidence="1" type="ORF">M9Y10_026184</name>
</gene>